<gene>
    <name evidence="2" type="ORF">K490DRAFT_63527</name>
</gene>
<proteinExistence type="predicted"/>
<keyword evidence="3" id="KW-1185">Reference proteome</keyword>
<feature type="region of interest" description="Disordered" evidence="1">
    <location>
        <begin position="126"/>
        <end position="183"/>
    </location>
</feature>
<feature type="compositionally biased region" description="Low complexity" evidence="1">
    <location>
        <begin position="1"/>
        <end position="11"/>
    </location>
</feature>
<protein>
    <submittedName>
        <fullName evidence="2">Uncharacterized protein</fullName>
    </submittedName>
</protein>
<evidence type="ECO:0000256" key="1">
    <source>
        <dbReference type="SAM" id="MobiDB-lite"/>
    </source>
</evidence>
<evidence type="ECO:0000313" key="2">
    <source>
        <dbReference type="EMBL" id="KAF2089391.1"/>
    </source>
</evidence>
<dbReference type="EMBL" id="ML978714">
    <property type="protein sequence ID" value="KAF2089391.1"/>
    <property type="molecule type" value="Genomic_DNA"/>
</dbReference>
<feature type="compositionally biased region" description="Low complexity" evidence="1">
    <location>
        <begin position="129"/>
        <end position="139"/>
    </location>
</feature>
<name>A0A6A5YF19_9PEZI</name>
<sequence>MPTTPSQTPTAPTFPPQPTSPSATSPPAPNETNPTTALEPNSTTPAVPQTPTPKPKKQKGDKHNQKTLQALHATQARLAATHQLGAWIENARVIRMLQAGGTGGLDRGLVERIEESELGEVRVKGVGKKGSSAGRVGAAEIKKERREMKVRNRAGRKGEEEADVGGSFVQGVGEMGHGDAVQL</sequence>
<evidence type="ECO:0000313" key="3">
    <source>
        <dbReference type="Proteomes" id="UP000799776"/>
    </source>
</evidence>
<accession>A0A6A5YF19</accession>
<feature type="compositionally biased region" description="Low complexity" evidence="1">
    <location>
        <begin position="30"/>
        <end position="47"/>
    </location>
</feature>
<dbReference type="AlphaFoldDB" id="A0A6A5YF19"/>
<feature type="region of interest" description="Disordered" evidence="1">
    <location>
        <begin position="1"/>
        <end position="65"/>
    </location>
</feature>
<feature type="compositionally biased region" description="Pro residues" evidence="1">
    <location>
        <begin position="12"/>
        <end position="29"/>
    </location>
</feature>
<feature type="compositionally biased region" description="Basic and acidic residues" evidence="1">
    <location>
        <begin position="140"/>
        <end position="150"/>
    </location>
</feature>
<organism evidence="2 3">
    <name type="scientific">Saccharata proteae CBS 121410</name>
    <dbReference type="NCBI Taxonomy" id="1314787"/>
    <lineage>
        <taxon>Eukaryota</taxon>
        <taxon>Fungi</taxon>
        <taxon>Dikarya</taxon>
        <taxon>Ascomycota</taxon>
        <taxon>Pezizomycotina</taxon>
        <taxon>Dothideomycetes</taxon>
        <taxon>Dothideomycetes incertae sedis</taxon>
        <taxon>Botryosphaeriales</taxon>
        <taxon>Saccharataceae</taxon>
        <taxon>Saccharata</taxon>
    </lineage>
</organism>
<reference evidence="2" key="1">
    <citation type="journal article" date="2020" name="Stud. Mycol.">
        <title>101 Dothideomycetes genomes: a test case for predicting lifestyles and emergence of pathogens.</title>
        <authorList>
            <person name="Haridas S."/>
            <person name="Albert R."/>
            <person name="Binder M."/>
            <person name="Bloem J."/>
            <person name="Labutti K."/>
            <person name="Salamov A."/>
            <person name="Andreopoulos B."/>
            <person name="Baker S."/>
            <person name="Barry K."/>
            <person name="Bills G."/>
            <person name="Bluhm B."/>
            <person name="Cannon C."/>
            <person name="Castanera R."/>
            <person name="Culley D."/>
            <person name="Daum C."/>
            <person name="Ezra D."/>
            <person name="Gonzalez J."/>
            <person name="Henrissat B."/>
            <person name="Kuo A."/>
            <person name="Liang C."/>
            <person name="Lipzen A."/>
            <person name="Lutzoni F."/>
            <person name="Magnuson J."/>
            <person name="Mondo S."/>
            <person name="Nolan M."/>
            <person name="Ohm R."/>
            <person name="Pangilinan J."/>
            <person name="Park H.-J."/>
            <person name="Ramirez L."/>
            <person name="Alfaro M."/>
            <person name="Sun H."/>
            <person name="Tritt A."/>
            <person name="Yoshinaga Y."/>
            <person name="Zwiers L.-H."/>
            <person name="Turgeon B."/>
            <person name="Goodwin S."/>
            <person name="Spatafora J."/>
            <person name="Crous P."/>
            <person name="Grigoriev I."/>
        </authorList>
    </citation>
    <scope>NUCLEOTIDE SEQUENCE</scope>
    <source>
        <strain evidence="2">CBS 121410</strain>
    </source>
</reference>
<dbReference type="Proteomes" id="UP000799776">
    <property type="component" value="Unassembled WGS sequence"/>
</dbReference>